<evidence type="ECO:0000256" key="1">
    <source>
        <dbReference type="SAM" id="MobiDB-lite"/>
    </source>
</evidence>
<evidence type="ECO:0000313" key="3">
    <source>
        <dbReference type="Proteomes" id="UP001345691"/>
    </source>
</evidence>
<gene>
    <name evidence="2" type="ORF">LTR69_005212</name>
</gene>
<name>A0ABR0JE77_9EURO</name>
<proteinExistence type="predicted"/>
<feature type="compositionally biased region" description="Basic and acidic residues" evidence="1">
    <location>
        <begin position="1"/>
        <end position="11"/>
    </location>
</feature>
<feature type="region of interest" description="Disordered" evidence="1">
    <location>
        <begin position="1"/>
        <end position="20"/>
    </location>
</feature>
<organism evidence="2 3">
    <name type="scientific">Exophiala sideris</name>
    <dbReference type="NCBI Taxonomy" id="1016849"/>
    <lineage>
        <taxon>Eukaryota</taxon>
        <taxon>Fungi</taxon>
        <taxon>Dikarya</taxon>
        <taxon>Ascomycota</taxon>
        <taxon>Pezizomycotina</taxon>
        <taxon>Eurotiomycetes</taxon>
        <taxon>Chaetothyriomycetidae</taxon>
        <taxon>Chaetothyriales</taxon>
        <taxon>Herpotrichiellaceae</taxon>
        <taxon>Exophiala</taxon>
    </lineage>
</organism>
<dbReference type="Proteomes" id="UP001345691">
    <property type="component" value="Unassembled WGS sequence"/>
</dbReference>
<sequence length="122" mass="13490">MSHKELPDKSKLTSGTARDFGGAPIAMAEISQLSKYSELGKPTEEWEEFYAAHAEEVPVLVGSPEHMRKIMVNLKQRAQSQVPPITEGLKVHDVQMPTSDGASISLRVYQPISEETLRPGLF</sequence>
<reference evidence="2 3" key="1">
    <citation type="submission" date="2023-08" db="EMBL/GenBank/DDBJ databases">
        <title>Black Yeasts Isolated from many extreme environments.</title>
        <authorList>
            <person name="Coleine C."/>
            <person name="Stajich J.E."/>
            <person name="Selbmann L."/>
        </authorList>
    </citation>
    <scope>NUCLEOTIDE SEQUENCE [LARGE SCALE GENOMIC DNA]</scope>
    <source>
        <strain evidence="2 3">CCFEE 6328</strain>
    </source>
</reference>
<dbReference type="EMBL" id="JAVRRF010000009">
    <property type="protein sequence ID" value="KAK5062028.1"/>
    <property type="molecule type" value="Genomic_DNA"/>
</dbReference>
<comment type="caution">
    <text evidence="2">The sequence shown here is derived from an EMBL/GenBank/DDBJ whole genome shotgun (WGS) entry which is preliminary data.</text>
</comment>
<keyword evidence="3" id="KW-1185">Reference proteome</keyword>
<accession>A0ABR0JE77</accession>
<protein>
    <submittedName>
        <fullName evidence="2">Uncharacterized protein</fullName>
    </submittedName>
</protein>
<evidence type="ECO:0000313" key="2">
    <source>
        <dbReference type="EMBL" id="KAK5062028.1"/>
    </source>
</evidence>